<dbReference type="Pfam" id="PF09278">
    <property type="entry name" value="MerR-DNA-bind"/>
    <property type="match status" value="1"/>
</dbReference>
<organism evidence="2 3">
    <name type="scientific">Citrobacter telavivensis</name>
    <dbReference type="NCBI Taxonomy" id="2653932"/>
    <lineage>
        <taxon>Bacteria</taxon>
        <taxon>Pseudomonadati</taxon>
        <taxon>Pseudomonadota</taxon>
        <taxon>Gammaproteobacteria</taxon>
        <taxon>Enterobacterales</taxon>
        <taxon>Enterobacteriaceae</taxon>
        <taxon>Citrobacter</taxon>
    </lineage>
</organism>
<dbReference type="InterPro" id="IPR009061">
    <property type="entry name" value="DNA-bd_dom_put_sf"/>
</dbReference>
<evidence type="ECO:0000313" key="3">
    <source>
        <dbReference type="Proteomes" id="UP000475079"/>
    </source>
</evidence>
<feature type="domain" description="Transcription regulator MerR DNA binding" evidence="1">
    <location>
        <begin position="1"/>
        <end position="32"/>
    </location>
</feature>
<sequence length="59" mass="6288">CTAVNALLDDHISHVRSQITALQALEKQLVSLRASCNDDREVGACGVLAGISEGNMHQQ</sequence>
<proteinExistence type="predicted"/>
<keyword evidence="3" id="KW-1185">Reference proteome</keyword>
<comment type="caution">
    <text evidence="2">The sequence shown here is derived from an EMBL/GenBank/DDBJ whole genome shotgun (WGS) entry which is preliminary data.</text>
</comment>
<reference evidence="2 3" key="1">
    <citation type="submission" date="2019-10" db="EMBL/GenBank/DDBJ databases">
        <title>Characterization of a new Citrobacter species.</title>
        <authorList>
            <person name="Goncalves Ribeiro T."/>
            <person name="Izdebski R."/>
            <person name="Urbanowicz P."/>
            <person name="Carmeli Y."/>
            <person name="Gniadkowski M."/>
            <person name="Peixe L."/>
        </authorList>
    </citation>
    <scope>NUCLEOTIDE SEQUENCE [LARGE SCALE GENOMIC DNA]</scope>
    <source>
        <strain evidence="2 3">NMI7905_11</strain>
    </source>
</reference>
<dbReference type="EMBL" id="WHIY01000371">
    <property type="protein sequence ID" value="MPQ55069.1"/>
    <property type="molecule type" value="Genomic_DNA"/>
</dbReference>
<gene>
    <name evidence="2" type="ORF">GBB84_30075</name>
</gene>
<dbReference type="SUPFAM" id="SSF46955">
    <property type="entry name" value="Putative DNA-binding domain"/>
    <property type="match status" value="1"/>
</dbReference>
<dbReference type="Proteomes" id="UP000475079">
    <property type="component" value="Unassembled WGS sequence"/>
</dbReference>
<dbReference type="AlphaFoldDB" id="A0A6L5EHR7"/>
<dbReference type="Gene3D" id="1.10.1660.10">
    <property type="match status" value="1"/>
</dbReference>
<keyword evidence="2" id="KW-0238">DNA-binding</keyword>
<dbReference type="GO" id="GO:0003677">
    <property type="term" value="F:DNA binding"/>
    <property type="evidence" value="ECO:0007669"/>
    <property type="project" value="UniProtKB-KW"/>
</dbReference>
<name>A0A6L5EHR7_9ENTR</name>
<protein>
    <submittedName>
        <fullName evidence="2">MerR family DNA-binding protein</fullName>
    </submittedName>
</protein>
<feature type="non-terminal residue" evidence="2">
    <location>
        <position position="1"/>
    </location>
</feature>
<dbReference type="InterPro" id="IPR015358">
    <property type="entry name" value="Tscrpt_reg_MerR_DNA-bd"/>
</dbReference>
<evidence type="ECO:0000313" key="2">
    <source>
        <dbReference type="EMBL" id="MPQ55069.1"/>
    </source>
</evidence>
<accession>A0A6L5EHR7</accession>
<evidence type="ECO:0000259" key="1">
    <source>
        <dbReference type="Pfam" id="PF09278"/>
    </source>
</evidence>